<organism evidence="1 2">
    <name type="scientific">Enterococcus casseliflavus</name>
    <name type="common">Enterococcus flavescens</name>
    <dbReference type="NCBI Taxonomy" id="37734"/>
    <lineage>
        <taxon>Bacteria</taxon>
        <taxon>Bacillati</taxon>
        <taxon>Bacillota</taxon>
        <taxon>Bacilli</taxon>
        <taxon>Lactobacillales</taxon>
        <taxon>Enterococcaceae</taxon>
        <taxon>Enterococcus</taxon>
    </lineage>
</organism>
<dbReference type="EMBL" id="CP046123">
    <property type="protein sequence ID" value="QGN29973.1"/>
    <property type="molecule type" value="Genomic_DNA"/>
</dbReference>
<dbReference type="Proteomes" id="UP000422837">
    <property type="component" value="Chromosome"/>
</dbReference>
<dbReference type="RefSeq" id="WP_010749478.1">
    <property type="nucleotide sequence ID" value="NZ_CP046123.1"/>
</dbReference>
<name>A0ABD6Z1V4_ENTCA</name>
<proteinExistence type="predicted"/>
<reference evidence="1 2" key="1">
    <citation type="submission" date="2019-11" db="EMBL/GenBank/DDBJ databases">
        <title>Detection and genome characteristic of a blood enterococcus casselifavus isolate from Zhengzhou,china.</title>
        <authorList>
            <person name="Wen P."/>
        </authorList>
    </citation>
    <scope>NUCLEOTIDE SEQUENCE [LARGE SCALE GENOMIC DNA]</scope>
    <source>
        <strain evidence="1 2">EC291</strain>
    </source>
</reference>
<gene>
    <name evidence="1" type="ORF">GFU50_10825</name>
</gene>
<sequence>MALNEVELDILRSIDDGTLINAINTDVLDINKNRAELVLYKLKDAGLIIMEPSNTGLGEQIIKGLTAKGSLILENS</sequence>
<dbReference type="AlphaFoldDB" id="A0ABD6Z1V4"/>
<accession>A0ABD6Z1V4</accession>
<evidence type="ECO:0000313" key="1">
    <source>
        <dbReference type="EMBL" id="QGN29973.1"/>
    </source>
</evidence>
<protein>
    <submittedName>
        <fullName evidence="1">Uncharacterized protein</fullName>
    </submittedName>
</protein>
<evidence type="ECO:0000313" key="2">
    <source>
        <dbReference type="Proteomes" id="UP000422837"/>
    </source>
</evidence>